<feature type="domain" description="CBM6" evidence="1">
    <location>
        <begin position="285"/>
        <end position="406"/>
    </location>
</feature>
<dbReference type="CDD" id="cd04083">
    <property type="entry name" value="CBM35_Lmo2446-like"/>
    <property type="match status" value="2"/>
</dbReference>
<dbReference type="SUPFAM" id="SSF49785">
    <property type="entry name" value="Galactose-binding domain-like"/>
    <property type="match status" value="3"/>
</dbReference>
<protein>
    <recommendedName>
        <fullName evidence="1">CBM6 domain-containing protein</fullName>
    </recommendedName>
</protein>
<feature type="domain" description="CBM6" evidence="1">
    <location>
        <begin position="13"/>
        <end position="140"/>
    </location>
</feature>
<feature type="domain" description="CBM6" evidence="1">
    <location>
        <begin position="148"/>
        <end position="275"/>
    </location>
</feature>
<dbReference type="Pfam" id="PF22816">
    <property type="entry name" value="CatAgl_D2"/>
    <property type="match status" value="1"/>
</dbReference>
<dbReference type="SMART" id="SM00710">
    <property type="entry name" value="PbH1"/>
    <property type="match status" value="6"/>
</dbReference>
<organism evidence="2 3">
    <name type="scientific">Actinophytocola xanthii</name>
    <dbReference type="NCBI Taxonomy" id="1912961"/>
    <lineage>
        <taxon>Bacteria</taxon>
        <taxon>Bacillati</taxon>
        <taxon>Actinomycetota</taxon>
        <taxon>Actinomycetes</taxon>
        <taxon>Pseudonocardiales</taxon>
        <taxon>Pseudonocardiaceae</taxon>
    </lineage>
</organism>
<dbReference type="PROSITE" id="PS51175">
    <property type="entry name" value="CBM6"/>
    <property type="match status" value="3"/>
</dbReference>
<dbReference type="CDD" id="cd14490">
    <property type="entry name" value="CBM6-CBM35-CBM36_like_1"/>
    <property type="match status" value="1"/>
</dbReference>
<name>A0A1Q8CY97_9PSEU</name>
<reference evidence="2 3" key="1">
    <citation type="submission" date="2016-12" db="EMBL/GenBank/DDBJ databases">
        <title>The draft genome sequence of Actinophytocola sp. 11-183.</title>
        <authorList>
            <person name="Wang W."/>
            <person name="Yuan L."/>
        </authorList>
    </citation>
    <scope>NUCLEOTIDE SEQUENCE [LARGE SCALE GENOMIC DNA]</scope>
    <source>
        <strain evidence="2 3">11-183</strain>
    </source>
</reference>
<dbReference type="GO" id="GO:0030246">
    <property type="term" value="F:carbohydrate binding"/>
    <property type="evidence" value="ECO:0007669"/>
    <property type="project" value="InterPro"/>
</dbReference>
<dbReference type="PANTHER" id="PTHR43863:SF2">
    <property type="entry name" value="MALTASE-GLUCOAMYLASE"/>
    <property type="match status" value="1"/>
</dbReference>
<dbReference type="EMBL" id="MSIE01000002">
    <property type="protein sequence ID" value="OLF19337.1"/>
    <property type="molecule type" value="Genomic_DNA"/>
</dbReference>
<evidence type="ECO:0000259" key="1">
    <source>
        <dbReference type="PROSITE" id="PS51175"/>
    </source>
</evidence>
<proteinExistence type="predicted"/>
<dbReference type="InterPro" id="IPR055149">
    <property type="entry name" value="Agl_cat_D2"/>
</dbReference>
<dbReference type="Gene3D" id="2.160.20.10">
    <property type="entry name" value="Single-stranded right-handed beta-helix, Pectin lyase-like"/>
    <property type="match status" value="1"/>
</dbReference>
<keyword evidence="3" id="KW-1185">Reference proteome</keyword>
<dbReference type="InterPro" id="IPR006626">
    <property type="entry name" value="PbH1"/>
</dbReference>
<dbReference type="InterPro" id="IPR051816">
    <property type="entry name" value="Glycosyl_Hydrolase_31"/>
</dbReference>
<dbReference type="PANTHER" id="PTHR43863">
    <property type="entry name" value="HYDROLASE, PUTATIVE (AFU_ORTHOLOGUE AFUA_1G03140)-RELATED"/>
    <property type="match status" value="1"/>
</dbReference>
<sequence>MTTAPVTAAAAAVTVEAERAALAGGARIETEHAGYTGPGYVGGFVDANRGTATATFAVTGATAGGNDLVVRYANGTGGTRTMSLVVNGTTRQISLPATASWATWGTVRYSAALAGGSNTVALRYGRADNGNVNLDSLTVSPAQTPAEGTCEAEGAALSGGALAESEHAGYTGSGYVGGFTDANRGTATATFTVPATSTGTATAVIRYANGTGGTRTMSLVVDGTARQITLPATASWSTWGTVAEPVSLRAGNNTVAVGYGTADSGNVNLDQLRIDAPPAPEEPVGDGELETAFLSGGAAVGTDVPGFTGRGFVTGLTTTGARVIRTVNLAAAGTATVALRFRNPTGAARTLSVYANGLRQARLTLPAGEWQTLNHTLPLRANLNLVGYQVDQGDTGGVQLDNVVVAGSTPLDARGATLPYTTYEAEAGRTTGRVLPADRTYTTRQAEASGRRAVELTGTGQYVEVTLTEPANAITVRTSIPDNAQGTGTSAPLAVHAGGAKVTDLALTSRYSWMYGPYPFTGAPGGERPHRFFDDSRVLLPRTYPSGTVLRLTKETAAVDTITVDLVDAEVADPALSAPAGYVNVTAHGARPDDGGDDTAAIRAAIAAAQSGATRGVWIPVGRFAISGLLHVAGVDVRGAGIWHTVLQGTNRRGGFMATGGNVQVADLTLDGDVTTRDPDNAPNSDAAIEGDFGSGSLVHHVATNHAKVGLWVNGSTSGLYAAGLRVRNTMADGVNINGNATGVRVEQSTLRNTGDDALAMWSWAGAGGTVRDSVFAFNTVALPILANGAAIYGGAGNRVEDTLVSDTVFQGSGVTVSNWHQATPFSGTTVVARTTLTRTGSHSLDWNSDLGAVWLYAPETALTGAVVLRDLRVADSSYQGLLASWQQPITNLTVERVTFAGTGTAGMEFNVPGSGTFSQVTVTGNAGPALVNNSGFTIVRGPGNVGW</sequence>
<accession>A0A1Q8CY97</accession>
<evidence type="ECO:0000313" key="3">
    <source>
        <dbReference type="Proteomes" id="UP000185596"/>
    </source>
</evidence>
<dbReference type="InterPro" id="IPR033801">
    <property type="entry name" value="CBM6-CBM35-CBM36-like_1"/>
</dbReference>
<gene>
    <name evidence="2" type="ORF">BU204_02315</name>
</gene>
<evidence type="ECO:0000313" key="2">
    <source>
        <dbReference type="EMBL" id="OLF19337.1"/>
    </source>
</evidence>
<dbReference type="Proteomes" id="UP000185596">
    <property type="component" value="Unassembled WGS sequence"/>
</dbReference>
<dbReference type="InterPro" id="IPR012334">
    <property type="entry name" value="Pectin_lyas_fold"/>
</dbReference>
<comment type="caution">
    <text evidence="2">The sequence shown here is derived from an EMBL/GenBank/DDBJ whole genome shotgun (WGS) entry which is preliminary data.</text>
</comment>
<dbReference type="InterPro" id="IPR011050">
    <property type="entry name" value="Pectin_lyase_fold/virulence"/>
</dbReference>
<dbReference type="SUPFAM" id="SSF51126">
    <property type="entry name" value="Pectin lyase-like"/>
    <property type="match status" value="1"/>
</dbReference>
<dbReference type="InterPro" id="IPR008979">
    <property type="entry name" value="Galactose-bd-like_sf"/>
</dbReference>
<dbReference type="Gene3D" id="2.60.120.260">
    <property type="entry name" value="Galactose-binding domain-like"/>
    <property type="match status" value="3"/>
</dbReference>
<dbReference type="AlphaFoldDB" id="A0A1Q8CY97"/>
<dbReference type="Pfam" id="PF16990">
    <property type="entry name" value="CBM_35"/>
    <property type="match status" value="2"/>
</dbReference>
<dbReference type="STRING" id="1912961.BU204_02315"/>
<dbReference type="Pfam" id="PF22815">
    <property type="entry name" value="CatAgl_D1"/>
    <property type="match status" value="1"/>
</dbReference>
<dbReference type="InterPro" id="IPR005084">
    <property type="entry name" value="CBM6"/>
</dbReference>